<comment type="subunit">
    <text evidence="5">Homodimer.</text>
</comment>
<dbReference type="GO" id="GO:0009032">
    <property type="term" value="F:thymidine phosphorylase activity"/>
    <property type="evidence" value="ECO:0007669"/>
    <property type="project" value="TreeGrafter"/>
</dbReference>
<dbReference type="Pfam" id="PF00591">
    <property type="entry name" value="Glycos_transf_3"/>
    <property type="match status" value="1"/>
</dbReference>
<evidence type="ECO:0000256" key="8">
    <source>
        <dbReference type="ARBA" id="ARBA00022676"/>
    </source>
</evidence>
<dbReference type="GO" id="GO:0006206">
    <property type="term" value="P:pyrimidine nucleobase metabolic process"/>
    <property type="evidence" value="ECO:0007669"/>
    <property type="project" value="InterPro"/>
</dbReference>
<feature type="domain" description="Pyrimidine nucleoside phosphorylase C-terminal" evidence="14">
    <location>
        <begin position="345"/>
        <end position="418"/>
    </location>
</feature>
<evidence type="ECO:0000256" key="10">
    <source>
        <dbReference type="ARBA" id="ARBA00022723"/>
    </source>
</evidence>
<evidence type="ECO:0000313" key="15">
    <source>
        <dbReference type="EMBL" id="GEN33338.1"/>
    </source>
</evidence>
<name>A0A511V606_9BACL</name>
<dbReference type="InterPro" id="IPR013102">
    <property type="entry name" value="PYNP_C"/>
</dbReference>
<dbReference type="InterPro" id="IPR017459">
    <property type="entry name" value="Glycosyl_Trfase_fam3_N_dom"/>
</dbReference>
<dbReference type="SUPFAM" id="SSF47648">
    <property type="entry name" value="Nucleoside phosphorylase/phosphoribosyltransferase N-terminal domain"/>
    <property type="match status" value="1"/>
</dbReference>
<comment type="catalytic activity">
    <reaction evidence="1">
        <text>2'-deoxyuridine + phosphate = 2-deoxy-alpha-D-ribose 1-phosphate + uracil</text>
        <dbReference type="Rhea" id="RHEA:22824"/>
        <dbReference type="ChEBI" id="CHEBI:16450"/>
        <dbReference type="ChEBI" id="CHEBI:17568"/>
        <dbReference type="ChEBI" id="CHEBI:43474"/>
        <dbReference type="ChEBI" id="CHEBI:57259"/>
        <dbReference type="EC" id="2.4.2.2"/>
    </reaction>
</comment>
<organism evidence="15 16">
    <name type="scientific">Aneurinibacillus danicus</name>
    <dbReference type="NCBI Taxonomy" id="267746"/>
    <lineage>
        <taxon>Bacteria</taxon>
        <taxon>Bacillati</taxon>
        <taxon>Bacillota</taxon>
        <taxon>Bacilli</taxon>
        <taxon>Bacillales</taxon>
        <taxon>Paenibacillaceae</taxon>
        <taxon>Aneurinibacillus group</taxon>
        <taxon>Aneurinibacillus</taxon>
    </lineage>
</organism>
<dbReference type="GO" id="GO:0046872">
    <property type="term" value="F:metal ion binding"/>
    <property type="evidence" value="ECO:0007669"/>
    <property type="project" value="UniProtKB-KW"/>
</dbReference>
<evidence type="ECO:0000256" key="3">
    <source>
        <dbReference type="ARBA" id="ARBA00003877"/>
    </source>
</evidence>
<dbReference type="EMBL" id="BJXX01000038">
    <property type="protein sequence ID" value="GEN33338.1"/>
    <property type="molecule type" value="Genomic_DNA"/>
</dbReference>
<keyword evidence="11" id="KW-0630">Potassium</keyword>
<dbReference type="SUPFAM" id="SSF52418">
    <property type="entry name" value="Nucleoside phosphorylase/phosphoribosyltransferase catalytic domain"/>
    <property type="match status" value="1"/>
</dbReference>
<dbReference type="PANTHER" id="PTHR10515">
    <property type="entry name" value="THYMIDINE PHOSPHORYLASE"/>
    <property type="match status" value="1"/>
</dbReference>
<sequence length="435" mass="46580">MRMVDLIEKKRDGKELSKSEIDFIISGYTEGRIPDYQMSALAMAIFFQDMTREERTHLTMAMVESGDQIDLSAIEGIKVDKHSTGGVGDTTTLVLAPLVAALGIPVAKMSGRGLGHTGGTIDKLEAVPGFHVEIDNQKFNELVNTNKVAVVGQSGNLTPADKKLYALRDVTATVNSIPLIASSIMSKKIASGADAIVLDVKTGSGAFMKDLEHARELAQAMVDIGNNVGRKTMAVISDMSQPLGFAVGNALEVQEAIDTLRGKGPKDLEELCLTLGSHMVYLGGKADSPETARTQLEEAIRNGNALEKFKTFLSAQGGDPSVVDDPSKLPQAKYTFEVKAGEEGHVASIQADRIGTAAMLLGAGRATKESVIDLAVGVVLRKKIGDSVKKGEPLVTIYSNREDVAEVKEMIEDAYRIVPEAVEGPPLIYDEIRVK</sequence>
<dbReference type="Gene3D" id="3.90.1170.30">
    <property type="entry name" value="Pyrimidine nucleoside phosphorylase-like, C-terminal domain"/>
    <property type="match status" value="1"/>
</dbReference>
<evidence type="ECO:0000259" key="14">
    <source>
        <dbReference type="SMART" id="SM00941"/>
    </source>
</evidence>
<dbReference type="InterPro" id="IPR035902">
    <property type="entry name" value="Nuc_phospho_transferase"/>
</dbReference>
<protein>
    <recommendedName>
        <fullName evidence="7">Pyrimidine-nucleoside phosphorylase</fullName>
        <ecNumber evidence="6">2.4.2.2</ecNumber>
    </recommendedName>
</protein>
<dbReference type="InterPro" id="IPR036566">
    <property type="entry name" value="PYNP-like_C_sf"/>
</dbReference>
<evidence type="ECO:0000256" key="11">
    <source>
        <dbReference type="ARBA" id="ARBA00022958"/>
    </source>
</evidence>
<evidence type="ECO:0000256" key="12">
    <source>
        <dbReference type="ARBA" id="ARBA00048453"/>
    </source>
</evidence>
<proteinExistence type="inferred from homology"/>
<dbReference type="Gene3D" id="1.20.970.10">
    <property type="entry name" value="Transferase, Pyrimidine Nucleoside Phosphorylase, Chain C"/>
    <property type="match status" value="1"/>
</dbReference>
<comment type="function">
    <text evidence="3">Catalyzes phosphorolysis of the pyrimidine nucleosides uridine, thymidine and 2'-deoxyuridine with the formation of the corresponding pyrimidine base and ribose-1-phosphate.</text>
</comment>
<dbReference type="InterPro" id="IPR036320">
    <property type="entry name" value="Glycosyl_Trfase_fam3_N_dom_sf"/>
</dbReference>
<gene>
    <name evidence="15" type="primary">pdp</name>
    <name evidence="15" type="ORF">ADA01nite_07980</name>
</gene>
<dbReference type="InterPro" id="IPR017872">
    <property type="entry name" value="Pyrmidine_PPase_CS"/>
</dbReference>
<dbReference type="AlphaFoldDB" id="A0A511V606"/>
<dbReference type="InterPro" id="IPR000053">
    <property type="entry name" value="Thymidine/pyrmidine_PPase"/>
</dbReference>
<evidence type="ECO:0000256" key="2">
    <source>
        <dbReference type="ARBA" id="ARBA00001958"/>
    </source>
</evidence>
<dbReference type="GO" id="GO:0004645">
    <property type="term" value="F:1,4-alpha-oligoglucan phosphorylase activity"/>
    <property type="evidence" value="ECO:0007669"/>
    <property type="project" value="InterPro"/>
</dbReference>
<keyword evidence="9" id="KW-0808">Transferase</keyword>
<dbReference type="FunFam" id="3.40.1030.10:FF:000003">
    <property type="entry name" value="Pyrimidine-nucleoside phosphorylase"/>
    <property type="match status" value="1"/>
</dbReference>
<evidence type="ECO:0000256" key="4">
    <source>
        <dbReference type="ARBA" id="ARBA00006915"/>
    </source>
</evidence>
<evidence type="ECO:0000256" key="7">
    <source>
        <dbReference type="ARBA" id="ARBA00014680"/>
    </source>
</evidence>
<dbReference type="OrthoDB" id="9763887at2"/>
<dbReference type="PROSITE" id="PS00647">
    <property type="entry name" value="THYMID_PHOSPHORYLASE"/>
    <property type="match status" value="1"/>
</dbReference>
<dbReference type="EC" id="2.4.2.2" evidence="6"/>
<comment type="cofactor">
    <cofactor evidence="2">
        <name>K(+)</name>
        <dbReference type="ChEBI" id="CHEBI:29103"/>
    </cofactor>
</comment>
<dbReference type="InterPro" id="IPR000312">
    <property type="entry name" value="Glycosyl_Trfase_fam3"/>
</dbReference>
<dbReference type="GO" id="GO:0006213">
    <property type="term" value="P:pyrimidine nucleoside metabolic process"/>
    <property type="evidence" value="ECO:0007669"/>
    <property type="project" value="InterPro"/>
</dbReference>
<dbReference type="PIRSF" id="PIRSF000478">
    <property type="entry name" value="TP_PyNP"/>
    <property type="match status" value="1"/>
</dbReference>
<dbReference type="GO" id="GO:0005829">
    <property type="term" value="C:cytosol"/>
    <property type="evidence" value="ECO:0007669"/>
    <property type="project" value="TreeGrafter"/>
</dbReference>
<accession>A0A511V606</accession>
<keyword evidence="10" id="KW-0479">Metal-binding</keyword>
<evidence type="ECO:0000256" key="13">
    <source>
        <dbReference type="ARBA" id="ARBA00048525"/>
    </source>
</evidence>
<keyword evidence="8" id="KW-0328">Glycosyltransferase</keyword>
<comment type="catalytic activity">
    <reaction evidence="13">
        <text>thymidine + phosphate = 2-deoxy-alpha-D-ribose 1-phosphate + thymine</text>
        <dbReference type="Rhea" id="RHEA:16037"/>
        <dbReference type="ChEBI" id="CHEBI:17748"/>
        <dbReference type="ChEBI" id="CHEBI:17821"/>
        <dbReference type="ChEBI" id="CHEBI:43474"/>
        <dbReference type="ChEBI" id="CHEBI:57259"/>
        <dbReference type="EC" id="2.4.2.2"/>
    </reaction>
</comment>
<comment type="catalytic activity">
    <reaction evidence="12">
        <text>uridine + phosphate = alpha-D-ribose 1-phosphate + uracil</text>
        <dbReference type="Rhea" id="RHEA:24388"/>
        <dbReference type="ChEBI" id="CHEBI:16704"/>
        <dbReference type="ChEBI" id="CHEBI:17568"/>
        <dbReference type="ChEBI" id="CHEBI:43474"/>
        <dbReference type="ChEBI" id="CHEBI:57720"/>
        <dbReference type="EC" id="2.4.2.2"/>
    </reaction>
</comment>
<comment type="caution">
    <text evidence="15">The sequence shown here is derived from an EMBL/GenBank/DDBJ whole genome shotgun (WGS) entry which is preliminary data.</text>
</comment>
<evidence type="ECO:0000313" key="16">
    <source>
        <dbReference type="Proteomes" id="UP000321157"/>
    </source>
</evidence>
<evidence type="ECO:0000256" key="9">
    <source>
        <dbReference type="ARBA" id="ARBA00022679"/>
    </source>
</evidence>
<dbReference type="Proteomes" id="UP000321157">
    <property type="component" value="Unassembled WGS sequence"/>
</dbReference>
<dbReference type="NCBIfam" id="NF004747">
    <property type="entry name" value="PRK06078.1"/>
    <property type="match status" value="1"/>
</dbReference>
<dbReference type="SMART" id="SM00941">
    <property type="entry name" value="PYNP_C"/>
    <property type="match status" value="1"/>
</dbReference>
<evidence type="ECO:0000256" key="5">
    <source>
        <dbReference type="ARBA" id="ARBA00011738"/>
    </source>
</evidence>
<reference evidence="15 16" key="1">
    <citation type="submission" date="2019-07" db="EMBL/GenBank/DDBJ databases">
        <title>Whole genome shotgun sequence of Aneurinibacillus danicus NBRC 102444.</title>
        <authorList>
            <person name="Hosoyama A."/>
            <person name="Uohara A."/>
            <person name="Ohji S."/>
            <person name="Ichikawa N."/>
        </authorList>
    </citation>
    <scope>NUCLEOTIDE SEQUENCE [LARGE SCALE GENOMIC DNA]</scope>
    <source>
        <strain evidence="15 16">NBRC 102444</strain>
    </source>
</reference>
<keyword evidence="16" id="KW-1185">Reference proteome</keyword>
<dbReference type="NCBIfam" id="NF004490">
    <property type="entry name" value="PRK05820.1"/>
    <property type="match status" value="1"/>
</dbReference>
<comment type="similarity">
    <text evidence="4">Belongs to the thymidine/pyrimidine-nucleoside phosphorylase family.</text>
</comment>
<evidence type="ECO:0000256" key="1">
    <source>
        <dbReference type="ARBA" id="ARBA00001066"/>
    </source>
</evidence>
<evidence type="ECO:0000256" key="6">
    <source>
        <dbReference type="ARBA" id="ARBA00011889"/>
    </source>
</evidence>
<dbReference type="NCBIfam" id="TIGR02644">
    <property type="entry name" value="Y_phosphoryl"/>
    <property type="match status" value="1"/>
</dbReference>
<dbReference type="Gene3D" id="3.40.1030.10">
    <property type="entry name" value="Nucleoside phosphorylase/phosphoribosyltransferase catalytic domain"/>
    <property type="match status" value="1"/>
</dbReference>
<dbReference type="RefSeq" id="WP_146808627.1">
    <property type="nucleotide sequence ID" value="NZ_BJXX01000038.1"/>
</dbReference>
<dbReference type="SUPFAM" id="SSF54680">
    <property type="entry name" value="Pyrimidine nucleoside phosphorylase C-terminal domain"/>
    <property type="match status" value="1"/>
</dbReference>
<dbReference type="InterPro" id="IPR018090">
    <property type="entry name" value="Pyrmidine_PPas_bac/euk"/>
</dbReference>
<dbReference type="Pfam" id="PF02885">
    <property type="entry name" value="Glycos_trans_3N"/>
    <property type="match status" value="1"/>
</dbReference>
<dbReference type="FunFam" id="1.20.970.10:FF:000002">
    <property type="entry name" value="Pyrimidine-nucleoside phosphorylase"/>
    <property type="match status" value="1"/>
</dbReference>
<dbReference type="Pfam" id="PF07831">
    <property type="entry name" value="PYNP_C"/>
    <property type="match status" value="1"/>
</dbReference>
<dbReference type="PANTHER" id="PTHR10515:SF0">
    <property type="entry name" value="THYMIDINE PHOSPHORYLASE"/>
    <property type="match status" value="1"/>
</dbReference>